<comment type="caution">
    <text evidence="1">The sequence shown here is derived from an EMBL/GenBank/DDBJ whole genome shotgun (WGS) entry which is preliminary data.</text>
</comment>
<dbReference type="Proteomes" id="UP000670947">
    <property type="component" value="Unassembled WGS sequence"/>
</dbReference>
<evidence type="ECO:0000313" key="2">
    <source>
        <dbReference type="Proteomes" id="UP000670947"/>
    </source>
</evidence>
<reference evidence="1 2" key="1">
    <citation type="submission" date="2021-03" db="EMBL/GenBank/DDBJ databases">
        <title>Paenibacillus artemisicola MWE-103 whole genome sequence.</title>
        <authorList>
            <person name="Ham Y.J."/>
        </authorList>
    </citation>
    <scope>NUCLEOTIDE SEQUENCE [LARGE SCALE GENOMIC DNA]</scope>
    <source>
        <strain evidence="1 2">MWE-103</strain>
    </source>
</reference>
<protein>
    <submittedName>
        <fullName evidence="1">Uncharacterized protein</fullName>
    </submittedName>
</protein>
<keyword evidence="2" id="KW-1185">Reference proteome</keyword>
<dbReference type="RefSeq" id="WP_208849213.1">
    <property type="nucleotide sequence ID" value="NZ_JAGGDJ010000018.1"/>
</dbReference>
<proteinExistence type="predicted"/>
<dbReference type="EMBL" id="JAGGDJ010000018">
    <property type="protein sequence ID" value="MBO7746435.1"/>
    <property type="molecule type" value="Genomic_DNA"/>
</dbReference>
<accession>A0ABS3WDN2</accession>
<gene>
    <name evidence="1" type="ORF">I8J29_19665</name>
</gene>
<organism evidence="1 2">
    <name type="scientific">Paenibacillus artemisiicola</name>
    <dbReference type="NCBI Taxonomy" id="1172618"/>
    <lineage>
        <taxon>Bacteria</taxon>
        <taxon>Bacillati</taxon>
        <taxon>Bacillota</taxon>
        <taxon>Bacilli</taxon>
        <taxon>Bacillales</taxon>
        <taxon>Paenibacillaceae</taxon>
        <taxon>Paenibacillus</taxon>
    </lineage>
</organism>
<name>A0ABS3WDN2_9BACL</name>
<evidence type="ECO:0000313" key="1">
    <source>
        <dbReference type="EMBL" id="MBO7746435.1"/>
    </source>
</evidence>
<sequence>MLARRGRRDAGAARVTLAQRAGAADAMPERLAAAGQNSPQIGRPAPLREVLLRGKQRRIANEDTGYWSDR</sequence>